<accession>A0ABT9BNQ7</accession>
<sequence length="386" mass="40905">MHIAVVGGGLLGTTTALLAADRGWSVDLIEKEPGLWTQTSTVNEGKVHLGPIFALGTPATHDVMLRGALAFGRVLERAVGAGIDWGSMSTLPFDYLVMPDSLATPDELALIYSRMNELVPDGATYLGRPLDRLVDPAPGVDERTGLPIFHTDEIAVDPVRLGELLVGAVESNPAITLRLGTEARSLDTVDGRAGVHLSDGSVLEYDLAVNAAWDQQLALLPSAAGLTRNYRLKTAIRIPVRDEHRPVTLVQGPYGDVVGHADYTYASWYPEGRLSNEFALVPSAETYALKERIADPDFASALVARQLDALRSVGVLPEGATSGELFGGLIVGHGPTDIDAIDSALHSRSEFGTTVIGRVIVPSSFKFASAPLAAEEAVQTALEVTG</sequence>
<protein>
    <submittedName>
        <fullName evidence="2">FAD-dependent oxidoreductase</fullName>
        <ecNumber evidence="2">1.-.-.-</ecNumber>
    </submittedName>
</protein>
<dbReference type="Gene3D" id="3.30.9.10">
    <property type="entry name" value="D-Amino Acid Oxidase, subunit A, domain 2"/>
    <property type="match status" value="1"/>
</dbReference>
<dbReference type="RefSeq" id="WP_305003032.1">
    <property type="nucleotide sequence ID" value="NZ_JAUQUB010000002.1"/>
</dbReference>
<evidence type="ECO:0000313" key="3">
    <source>
        <dbReference type="Proteomes" id="UP001241072"/>
    </source>
</evidence>
<dbReference type="Pfam" id="PF01266">
    <property type="entry name" value="DAO"/>
    <property type="match status" value="1"/>
</dbReference>
<comment type="caution">
    <text evidence="2">The sequence shown here is derived from an EMBL/GenBank/DDBJ whole genome shotgun (WGS) entry which is preliminary data.</text>
</comment>
<name>A0ABT9BNQ7_9MICO</name>
<reference evidence="2 3" key="1">
    <citation type="submission" date="2023-07" db="EMBL/GenBank/DDBJ databases">
        <title>Protaetiibacter sp. nov WY-16 isolated from soil.</title>
        <authorList>
            <person name="Liu B."/>
            <person name="Wan Y."/>
        </authorList>
    </citation>
    <scope>NUCLEOTIDE SEQUENCE [LARGE SCALE GENOMIC DNA]</scope>
    <source>
        <strain evidence="2 3">WY-16</strain>
    </source>
</reference>
<gene>
    <name evidence="2" type="ORF">Q5716_10215</name>
</gene>
<feature type="domain" description="FAD dependent oxidoreductase" evidence="1">
    <location>
        <begin position="3"/>
        <end position="217"/>
    </location>
</feature>
<proteinExistence type="predicted"/>
<evidence type="ECO:0000313" key="2">
    <source>
        <dbReference type="EMBL" id="MDO7882599.1"/>
    </source>
</evidence>
<evidence type="ECO:0000259" key="1">
    <source>
        <dbReference type="Pfam" id="PF01266"/>
    </source>
</evidence>
<keyword evidence="3" id="KW-1185">Reference proteome</keyword>
<dbReference type="Gene3D" id="3.50.50.60">
    <property type="entry name" value="FAD/NAD(P)-binding domain"/>
    <property type="match status" value="1"/>
</dbReference>
<organism evidence="2 3">
    <name type="scientific">Antiquaquibacter soli</name>
    <dbReference type="NCBI Taxonomy" id="3064523"/>
    <lineage>
        <taxon>Bacteria</taxon>
        <taxon>Bacillati</taxon>
        <taxon>Actinomycetota</taxon>
        <taxon>Actinomycetes</taxon>
        <taxon>Micrococcales</taxon>
        <taxon>Microbacteriaceae</taxon>
        <taxon>Antiquaquibacter</taxon>
    </lineage>
</organism>
<dbReference type="SUPFAM" id="SSF51905">
    <property type="entry name" value="FAD/NAD(P)-binding domain"/>
    <property type="match status" value="1"/>
</dbReference>
<dbReference type="GO" id="GO:0016491">
    <property type="term" value="F:oxidoreductase activity"/>
    <property type="evidence" value="ECO:0007669"/>
    <property type="project" value="UniProtKB-KW"/>
</dbReference>
<dbReference type="InterPro" id="IPR006076">
    <property type="entry name" value="FAD-dep_OxRdtase"/>
</dbReference>
<dbReference type="Proteomes" id="UP001241072">
    <property type="component" value="Unassembled WGS sequence"/>
</dbReference>
<dbReference type="InterPro" id="IPR036188">
    <property type="entry name" value="FAD/NAD-bd_sf"/>
</dbReference>
<dbReference type="EC" id="1.-.-.-" evidence="2"/>
<dbReference type="EMBL" id="JAUQUB010000002">
    <property type="protein sequence ID" value="MDO7882599.1"/>
    <property type="molecule type" value="Genomic_DNA"/>
</dbReference>
<keyword evidence="2" id="KW-0560">Oxidoreductase</keyword>